<comment type="similarity">
    <text evidence="1 2">Belongs to the Dps family.</text>
</comment>
<dbReference type="AlphaFoldDB" id="A0A7S9QES7"/>
<organism evidence="4 5">
    <name type="scientific">Pontivivens ytuae</name>
    <dbReference type="NCBI Taxonomy" id="2789856"/>
    <lineage>
        <taxon>Bacteria</taxon>
        <taxon>Pseudomonadati</taxon>
        <taxon>Pseudomonadota</taxon>
        <taxon>Alphaproteobacteria</taxon>
        <taxon>Rhodobacterales</taxon>
        <taxon>Paracoccaceae</taxon>
        <taxon>Pontivivens</taxon>
    </lineage>
</organism>
<dbReference type="Pfam" id="PF00210">
    <property type="entry name" value="Ferritin"/>
    <property type="match status" value="1"/>
</dbReference>
<evidence type="ECO:0000313" key="4">
    <source>
        <dbReference type="EMBL" id="QPH55521.1"/>
    </source>
</evidence>
<dbReference type="CDD" id="cd01043">
    <property type="entry name" value="DPS"/>
    <property type="match status" value="1"/>
</dbReference>
<dbReference type="InterPro" id="IPR009078">
    <property type="entry name" value="Ferritin-like_SF"/>
</dbReference>
<dbReference type="RefSeq" id="WP_196104740.1">
    <property type="nucleotide sequence ID" value="NZ_CP064942.1"/>
</dbReference>
<dbReference type="PRINTS" id="PR01346">
    <property type="entry name" value="HELNAPAPROT"/>
</dbReference>
<accession>A0A7S9QES7</accession>
<dbReference type="EMBL" id="CP064942">
    <property type="protein sequence ID" value="QPH55521.1"/>
    <property type="molecule type" value="Genomic_DNA"/>
</dbReference>
<keyword evidence="5" id="KW-1185">Reference proteome</keyword>
<dbReference type="GO" id="GO:0008199">
    <property type="term" value="F:ferric iron binding"/>
    <property type="evidence" value="ECO:0007669"/>
    <property type="project" value="InterPro"/>
</dbReference>
<dbReference type="InterPro" id="IPR002177">
    <property type="entry name" value="DPS_DNA-bd"/>
</dbReference>
<feature type="domain" description="Ferritin/DPS" evidence="3">
    <location>
        <begin position="18"/>
        <end position="156"/>
    </location>
</feature>
<evidence type="ECO:0000256" key="1">
    <source>
        <dbReference type="ARBA" id="ARBA00009497"/>
    </source>
</evidence>
<dbReference type="PANTHER" id="PTHR42932">
    <property type="entry name" value="GENERAL STRESS PROTEIN 20U"/>
    <property type="match status" value="1"/>
</dbReference>
<dbReference type="InterPro" id="IPR012347">
    <property type="entry name" value="Ferritin-like"/>
</dbReference>
<dbReference type="Proteomes" id="UP000594800">
    <property type="component" value="Chromosome"/>
</dbReference>
<evidence type="ECO:0000256" key="2">
    <source>
        <dbReference type="RuleBase" id="RU003875"/>
    </source>
</evidence>
<gene>
    <name evidence="4" type="ORF">I0K15_07230</name>
</gene>
<dbReference type="PIRSF" id="PIRSF005900">
    <property type="entry name" value="Dps"/>
    <property type="match status" value="1"/>
</dbReference>
<dbReference type="PANTHER" id="PTHR42932:SF1">
    <property type="entry name" value="GENERAL STRESS PROTEIN 20U"/>
    <property type="match status" value="1"/>
</dbReference>
<sequence>MKDTAHDLSANAKTAVVEGLHNALADVTVATKKAQFYHWNVTGMAFGSLHALFEEIYTDHFAAQDEMAERIRALGDFTEGSFAQALERSDIEEAKNVIPAEKMVEDMAEAQEMISGSLKTLAETATKQGDDLTEDLAIGRAQAHEKFAWMLRAHLG</sequence>
<name>A0A7S9QES7_9RHOB</name>
<dbReference type="InterPro" id="IPR023188">
    <property type="entry name" value="DPS_DNA-bd_CS"/>
</dbReference>
<evidence type="ECO:0000259" key="3">
    <source>
        <dbReference type="Pfam" id="PF00210"/>
    </source>
</evidence>
<dbReference type="InterPro" id="IPR008331">
    <property type="entry name" value="Ferritin_DPS_dom"/>
</dbReference>
<protein>
    <submittedName>
        <fullName evidence="4">DNA starvation/stationary phase protection protein</fullName>
    </submittedName>
</protein>
<dbReference type="KEGG" id="poz:I0K15_07230"/>
<dbReference type="PROSITE" id="PS00818">
    <property type="entry name" value="DPS_1"/>
    <property type="match status" value="1"/>
</dbReference>
<dbReference type="Gene3D" id="1.20.1260.10">
    <property type="match status" value="1"/>
</dbReference>
<reference evidence="4 5" key="1">
    <citation type="submission" date="2020-11" db="EMBL/GenBank/DDBJ databases">
        <title>Description of Pontivivens ytuae sp. nov. isolated from deep sea sediment of Mariana Trench.</title>
        <authorList>
            <person name="Wang Z."/>
            <person name="Sun Q.-L."/>
            <person name="Xu X.-D."/>
            <person name="Tang Y.-Z."/>
            <person name="Zhang J."/>
        </authorList>
    </citation>
    <scope>NUCLEOTIDE SEQUENCE [LARGE SCALE GENOMIC DNA]</scope>
    <source>
        <strain evidence="4 5">MT2928</strain>
    </source>
</reference>
<proteinExistence type="inferred from homology"/>
<dbReference type="SUPFAM" id="SSF47240">
    <property type="entry name" value="Ferritin-like"/>
    <property type="match status" value="1"/>
</dbReference>
<dbReference type="GO" id="GO:0016722">
    <property type="term" value="F:oxidoreductase activity, acting on metal ions"/>
    <property type="evidence" value="ECO:0007669"/>
    <property type="project" value="InterPro"/>
</dbReference>
<evidence type="ECO:0000313" key="5">
    <source>
        <dbReference type="Proteomes" id="UP000594800"/>
    </source>
</evidence>